<comment type="similarity">
    <text evidence="1">Belongs to the sigma-70 factor family. ECF subfamily.</text>
</comment>
<evidence type="ECO:0000313" key="8">
    <source>
        <dbReference type="EMBL" id="MBB6036353.1"/>
    </source>
</evidence>
<evidence type="ECO:0000256" key="2">
    <source>
        <dbReference type="ARBA" id="ARBA00023015"/>
    </source>
</evidence>
<evidence type="ECO:0000313" key="9">
    <source>
        <dbReference type="Proteomes" id="UP000548476"/>
    </source>
</evidence>
<evidence type="ECO:0000259" key="6">
    <source>
        <dbReference type="Pfam" id="PF04542"/>
    </source>
</evidence>
<dbReference type="InterPro" id="IPR013249">
    <property type="entry name" value="RNA_pol_sigma70_r4_t2"/>
</dbReference>
<keyword evidence="3" id="KW-0731">Sigma factor</keyword>
<keyword evidence="5" id="KW-0804">Transcription</keyword>
<reference evidence="8 9" key="1">
    <citation type="submission" date="2020-08" db="EMBL/GenBank/DDBJ databases">
        <title>Genomic Encyclopedia of Type Strains, Phase IV (KMG-IV): sequencing the most valuable type-strain genomes for metagenomic binning, comparative biology and taxonomic classification.</title>
        <authorList>
            <person name="Goeker M."/>
        </authorList>
    </citation>
    <scope>NUCLEOTIDE SEQUENCE [LARGE SCALE GENOMIC DNA]</scope>
    <source>
        <strain evidence="8 9">YIM 65646</strain>
    </source>
</reference>
<dbReference type="InterPro" id="IPR013325">
    <property type="entry name" value="RNA_pol_sigma_r2"/>
</dbReference>
<dbReference type="GO" id="GO:0003677">
    <property type="term" value="F:DNA binding"/>
    <property type="evidence" value="ECO:0007669"/>
    <property type="project" value="UniProtKB-KW"/>
</dbReference>
<dbReference type="InterPro" id="IPR014325">
    <property type="entry name" value="RNA_pol_sigma-E_actinobac"/>
</dbReference>
<dbReference type="PANTHER" id="PTHR43133:SF50">
    <property type="entry name" value="ECF RNA POLYMERASE SIGMA FACTOR SIGM"/>
    <property type="match status" value="1"/>
</dbReference>
<evidence type="ECO:0000256" key="1">
    <source>
        <dbReference type="ARBA" id="ARBA00010641"/>
    </source>
</evidence>
<dbReference type="InterPro" id="IPR014284">
    <property type="entry name" value="RNA_pol_sigma-70_dom"/>
</dbReference>
<evidence type="ECO:0000256" key="4">
    <source>
        <dbReference type="ARBA" id="ARBA00023125"/>
    </source>
</evidence>
<dbReference type="InterPro" id="IPR013324">
    <property type="entry name" value="RNA_pol_sigma_r3/r4-like"/>
</dbReference>
<dbReference type="GO" id="GO:0006352">
    <property type="term" value="P:DNA-templated transcription initiation"/>
    <property type="evidence" value="ECO:0007669"/>
    <property type="project" value="InterPro"/>
</dbReference>
<dbReference type="PANTHER" id="PTHR43133">
    <property type="entry name" value="RNA POLYMERASE ECF-TYPE SIGMA FACTO"/>
    <property type="match status" value="1"/>
</dbReference>
<protein>
    <submittedName>
        <fullName evidence="8">RNA polymerase sigma-70 factor (Sigma-E family)</fullName>
    </submittedName>
</protein>
<dbReference type="GO" id="GO:0016987">
    <property type="term" value="F:sigma factor activity"/>
    <property type="evidence" value="ECO:0007669"/>
    <property type="project" value="UniProtKB-KW"/>
</dbReference>
<organism evidence="8 9">
    <name type="scientific">Phytomonospora endophytica</name>
    <dbReference type="NCBI Taxonomy" id="714109"/>
    <lineage>
        <taxon>Bacteria</taxon>
        <taxon>Bacillati</taxon>
        <taxon>Actinomycetota</taxon>
        <taxon>Actinomycetes</taxon>
        <taxon>Micromonosporales</taxon>
        <taxon>Micromonosporaceae</taxon>
        <taxon>Phytomonospora</taxon>
    </lineage>
</organism>
<dbReference type="EMBL" id="JACHGT010000008">
    <property type="protein sequence ID" value="MBB6036353.1"/>
    <property type="molecule type" value="Genomic_DNA"/>
</dbReference>
<keyword evidence="2" id="KW-0805">Transcription regulation</keyword>
<proteinExistence type="inferred from homology"/>
<dbReference type="NCBIfam" id="TIGR02983">
    <property type="entry name" value="SigE-fam_strep"/>
    <property type="match status" value="1"/>
</dbReference>
<dbReference type="NCBIfam" id="TIGR02937">
    <property type="entry name" value="sigma70-ECF"/>
    <property type="match status" value="1"/>
</dbReference>
<accession>A0A841FN83</accession>
<dbReference type="AlphaFoldDB" id="A0A841FN83"/>
<dbReference type="Pfam" id="PF04542">
    <property type="entry name" value="Sigma70_r2"/>
    <property type="match status" value="1"/>
</dbReference>
<evidence type="ECO:0000256" key="3">
    <source>
        <dbReference type="ARBA" id="ARBA00023082"/>
    </source>
</evidence>
<dbReference type="SUPFAM" id="SSF88659">
    <property type="entry name" value="Sigma3 and sigma4 domains of RNA polymerase sigma factors"/>
    <property type="match status" value="1"/>
</dbReference>
<sequence length="172" mass="19397">MTPTSTDDEFGEFVASRTQRLRQFAYICCGDWYRAEDVVQTALVRLYLVWGRPKHAVDAYVRRIIVNLLITERKRLRFSRERVSDELPEPPGPDTAAMATDRVTVVGAMLRLPARQRAAIALRYWEDLPVEQAAHVLGCSTGAVKNLTMRGIQGLRAHLSESDLADIEGVTR</sequence>
<evidence type="ECO:0000259" key="7">
    <source>
        <dbReference type="Pfam" id="PF08281"/>
    </source>
</evidence>
<dbReference type="InterPro" id="IPR036388">
    <property type="entry name" value="WH-like_DNA-bd_sf"/>
</dbReference>
<keyword evidence="4" id="KW-0238">DNA-binding</keyword>
<dbReference type="InterPro" id="IPR039425">
    <property type="entry name" value="RNA_pol_sigma-70-like"/>
</dbReference>
<feature type="domain" description="RNA polymerase sigma factor 70 region 4 type 2" evidence="7">
    <location>
        <begin position="108"/>
        <end position="152"/>
    </location>
</feature>
<evidence type="ECO:0000256" key="5">
    <source>
        <dbReference type="ARBA" id="ARBA00023163"/>
    </source>
</evidence>
<feature type="domain" description="RNA polymerase sigma-70 region 2" evidence="6">
    <location>
        <begin position="18"/>
        <end position="77"/>
    </location>
</feature>
<name>A0A841FN83_9ACTN</name>
<dbReference type="Gene3D" id="1.10.1740.10">
    <property type="match status" value="1"/>
</dbReference>
<dbReference type="SUPFAM" id="SSF88946">
    <property type="entry name" value="Sigma2 domain of RNA polymerase sigma factors"/>
    <property type="match status" value="1"/>
</dbReference>
<dbReference type="CDD" id="cd06171">
    <property type="entry name" value="Sigma70_r4"/>
    <property type="match status" value="1"/>
</dbReference>
<dbReference type="Pfam" id="PF08281">
    <property type="entry name" value="Sigma70_r4_2"/>
    <property type="match status" value="1"/>
</dbReference>
<dbReference type="Proteomes" id="UP000548476">
    <property type="component" value="Unassembled WGS sequence"/>
</dbReference>
<dbReference type="Gene3D" id="1.10.10.10">
    <property type="entry name" value="Winged helix-like DNA-binding domain superfamily/Winged helix DNA-binding domain"/>
    <property type="match status" value="1"/>
</dbReference>
<comment type="caution">
    <text evidence="8">The sequence shown here is derived from an EMBL/GenBank/DDBJ whole genome shotgun (WGS) entry which is preliminary data.</text>
</comment>
<keyword evidence="9" id="KW-1185">Reference proteome</keyword>
<gene>
    <name evidence="8" type="ORF">HNR73_004221</name>
</gene>
<dbReference type="InterPro" id="IPR007627">
    <property type="entry name" value="RNA_pol_sigma70_r2"/>
</dbReference>
<dbReference type="RefSeq" id="WP_184789172.1">
    <property type="nucleotide sequence ID" value="NZ_BONT01000046.1"/>
</dbReference>